<feature type="domain" description="Cadherin" evidence="11">
    <location>
        <begin position="611"/>
        <end position="755"/>
    </location>
</feature>
<dbReference type="CDD" id="cd11304">
    <property type="entry name" value="Cadherin_repeat"/>
    <property type="match status" value="4"/>
</dbReference>
<dbReference type="InterPro" id="IPR002126">
    <property type="entry name" value="Cadherin-like_dom"/>
</dbReference>
<evidence type="ECO:0000256" key="2">
    <source>
        <dbReference type="ARBA" id="ARBA00022692"/>
    </source>
</evidence>
<keyword evidence="13" id="KW-1185">Reference proteome</keyword>
<evidence type="ECO:0000256" key="7">
    <source>
        <dbReference type="ARBA" id="ARBA00023136"/>
    </source>
</evidence>
<comment type="caution">
    <text evidence="12">The sequence shown here is derived from an EMBL/GenBank/DDBJ whole genome shotgun (WGS) entry which is preliminary data.</text>
</comment>
<evidence type="ECO:0000256" key="4">
    <source>
        <dbReference type="ARBA" id="ARBA00022837"/>
    </source>
</evidence>
<evidence type="ECO:0000256" key="9">
    <source>
        <dbReference type="SAM" id="MobiDB-lite"/>
    </source>
</evidence>
<dbReference type="InterPro" id="IPR020894">
    <property type="entry name" value="Cadherin_CS"/>
</dbReference>
<feature type="region of interest" description="Disordered" evidence="9">
    <location>
        <begin position="806"/>
        <end position="869"/>
    </location>
</feature>
<dbReference type="EMBL" id="PZQS01000006">
    <property type="protein sequence ID" value="PVD28347.1"/>
    <property type="molecule type" value="Genomic_DNA"/>
</dbReference>
<evidence type="ECO:0000256" key="1">
    <source>
        <dbReference type="ARBA" id="ARBA00004370"/>
    </source>
</evidence>
<dbReference type="Gene3D" id="2.60.40.60">
    <property type="entry name" value="Cadherins"/>
    <property type="match status" value="7"/>
</dbReference>
<dbReference type="GO" id="GO:0005911">
    <property type="term" value="C:cell-cell junction"/>
    <property type="evidence" value="ECO:0007669"/>
    <property type="project" value="TreeGrafter"/>
</dbReference>
<evidence type="ECO:0000256" key="5">
    <source>
        <dbReference type="ARBA" id="ARBA00022889"/>
    </source>
</evidence>
<dbReference type="GO" id="GO:0007156">
    <property type="term" value="P:homophilic cell adhesion via plasma membrane adhesion molecules"/>
    <property type="evidence" value="ECO:0007669"/>
    <property type="project" value="InterPro"/>
</dbReference>
<dbReference type="SMART" id="SM00112">
    <property type="entry name" value="CA"/>
    <property type="match status" value="5"/>
</dbReference>
<sequence>MKRDFENFRDSKPVEIADLFRQNFPDDTSKTTAADDFTTPVTIVLILISAVLLVVLIIAAVVMSRQVSSQHGCFHDYNKPNEEHYIPERIQAGSTLLTVFSRENITLKESRYFTIPFFIELHAVALVEQLHTFSLEAVTDVTLDGNELEIQLKINYTDDYDPVLRTNLSFQTLEGGNTDSAFQISLGIISVGRFISYRQETKFELNVSVTTYSVNSVDSPGRQGSTIVVVNILDIDDSDPVFDNLEYTLHVQEENSTAINVTHLTIPPVFAFDQDTGINDNITYSINGPSDVVDIHNETGQVWVTCVLDREVNPYVKVGIKANQVHNSWRSAVATLLVVVDDINDNRPKFQPDNPTLVRIPEHSAFGSSVVRVLALDEDVGENALFNYTVDAPEGTFYIETDNLDKPRYGTVIVTNSSALDRETISSLTITVGTVEYTPAQGGDCSTGMCNITITIQLTDINDNSPVFQNVTYSLTINASDADEGENADLRYRCVSSSLLGADACAVMRCTTVPVTVALDLEVHVTSYNFTVHENLPAGTYVGDILIYNSLFTLQHDEFELDEKTLLTTKPLDRETDNQFMLIINTNNQNNTNISVLVTVLDVNDNSPVFINSSYVLVVMDNSMDAFLETVNASDADEGENADLHYKCVSYLAPVSDGCSVVTVSNTTGDVRLQRSLSYNDPYTFQDDNFELNQRRLLLPLLYKYALFRTLRTTIPLDREDRDKYTLAINTNNKNNTNISVLVTVLDVNDNSPVFNNTSYRLTVIDNWRDAFVETDIFLVNINASDADEGENAVLRYSYTEINTTTNNNTNNTTTTTNATNTNTTNITNTNTNPTNNNTNTTNTNITNTNPTNNNTTNTNTTTNAKEKI</sequence>
<gene>
    <name evidence="12" type="ORF">C0Q70_10934</name>
</gene>
<evidence type="ECO:0000256" key="8">
    <source>
        <dbReference type="PROSITE-ProRule" id="PRU00043"/>
    </source>
</evidence>
<evidence type="ECO:0000259" key="11">
    <source>
        <dbReference type="PROSITE" id="PS50268"/>
    </source>
</evidence>
<dbReference type="Pfam" id="PF00028">
    <property type="entry name" value="Cadherin"/>
    <property type="match status" value="1"/>
</dbReference>
<reference evidence="12 13" key="1">
    <citation type="submission" date="2018-04" db="EMBL/GenBank/DDBJ databases">
        <title>The genome of golden apple snail Pomacea canaliculata provides insight into stress tolerance and invasive adaptation.</title>
        <authorList>
            <person name="Liu C."/>
            <person name="Liu B."/>
            <person name="Ren Y."/>
            <person name="Zhang Y."/>
            <person name="Wang H."/>
            <person name="Li S."/>
            <person name="Jiang F."/>
            <person name="Yin L."/>
            <person name="Zhang G."/>
            <person name="Qian W."/>
            <person name="Fan W."/>
        </authorList>
    </citation>
    <scope>NUCLEOTIDE SEQUENCE [LARGE SCALE GENOMIC DNA]</scope>
    <source>
        <strain evidence="12">SZHN2017</strain>
        <tissue evidence="12">Muscle</tissue>
    </source>
</reference>
<comment type="subcellular location">
    <subcellularLocation>
        <location evidence="1">Membrane</location>
    </subcellularLocation>
</comment>
<dbReference type="GO" id="GO:0005509">
    <property type="term" value="F:calcium ion binding"/>
    <property type="evidence" value="ECO:0007669"/>
    <property type="project" value="UniProtKB-UniRule"/>
</dbReference>
<name>A0A2T7P4J7_POMCA</name>
<dbReference type="PRINTS" id="PR00205">
    <property type="entry name" value="CADHERIN"/>
</dbReference>
<dbReference type="InterPro" id="IPR050971">
    <property type="entry name" value="Cadherin-domain_protein"/>
</dbReference>
<feature type="domain" description="Cadherin" evidence="11">
    <location>
        <begin position="243"/>
        <end position="350"/>
    </location>
</feature>
<dbReference type="Proteomes" id="UP000245119">
    <property type="component" value="Linkage Group LG6"/>
</dbReference>
<evidence type="ECO:0000313" key="13">
    <source>
        <dbReference type="Proteomes" id="UP000245119"/>
    </source>
</evidence>
<dbReference type="PROSITE" id="PS00232">
    <property type="entry name" value="CADHERIN_1"/>
    <property type="match status" value="4"/>
</dbReference>
<dbReference type="OrthoDB" id="6162519at2759"/>
<keyword evidence="3" id="KW-0677">Repeat</keyword>
<keyword evidence="6 10" id="KW-1133">Transmembrane helix</keyword>
<evidence type="ECO:0000313" key="12">
    <source>
        <dbReference type="EMBL" id="PVD28347.1"/>
    </source>
</evidence>
<feature type="domain" description="Cadherin" evidence="11">
    <location>
        <begin position="352"/>
        <end position="468"/>
    </location>
</feature>
<keyword evidence="5" id="KW-0130">Cell adhesion</keyword>
<feature type="domain" description="Cadherin" evidence="11">
    <location>
        <begin position="464"/>
        <end position="610"/>
    </location>
</feature>
<protein>
    <recommendedName>
        <fullName evidence="11">Cadherin domain-containing protein</fullName>
    </recommendedName>
</protein>
<keyword evidence="2 10" id="KW-0812">Transmembrane</keyword>
<dbReference type="PROSITE" id="PS50268">
    <property type="entry name" value="CADHERIN_2"/>
    <property type="match status" value="5"/>
</dbReference>
<feature type="transmembrane region" description="Helical" evidence="10">
    <location>
        <begin position="41"/>
        <end position="62"/>
    </location>
</feature>
<dbReference type="AlphaFoldDB" id="A0A2T7P4J7"/>
<evidence type="ECO:0000256" key="6">
    <source>
        <dbReference type="ARBA" id="ARBA00022989"/>
    </source>
</evidence>
<evidence type="ECO:0000256" key="3">
    <source>
        <dbReference type="ARBA" id="ARBA00022737"/>
    </source>
</evidence>
<dbReference type="InterPro" id="IPR015919">
    <property type="entry name" value="Cadherin-like_sf"/>
</dbReference>
<accession>A0A2T7P4J7</accession>
<feature type="domain" description="Cadherin" evidence="11">
    <location>
        <begin position="159"/>
        <end position="242"/>
    </location>
</feature>
<proteinExistence type="predicted"/>
<keyword evidence="7 10" id="KW-0472">Membrane</keyword>
<evidence type="ECO:0000256" key="10">
    <source>
        <dbReference type="SAM" id="Phobius"/>
    </source>
</evidence>
<dbReference type="PANTHER" id="PTHR24025">
    <property type="entry name" value="DESMOGLEIN FAMILY MEMBER"/>
    <property type="match status" value="1"/>
</dbReference>
<dbReference type="SUPFAM" id="SSF49313">
    <property type="entry name" value="Cadherin-like"/>
    <property type="match status" value="6"/>
</dbReference>
<dbReference type="GO" id="GO:0005886">
    <property type="term" value="C:plasma membrane"/>
    <property type="evidence" value="ECO:0007669"/>
    <property type="project" value="InterPro"/>
</dbReference>
<organism evidence="12 13">
    <name type="scientific">Pomacea canaliculata</name>
    <name type="common">Golden apple snail</name>
    <dbReference type="NCBI Taxonomy" id="400727"/>
    <lineage>
        <taxon>Eukaryota</taxon>
        <taxon>Metazoa</taxon>
        <taxon>Spiralia</taxon>
        <taxon>Lophotrochozoa</taxon>
        <taxon>Mollusca</taxon>
        <taxon>Gastropoda</taxon>
        <taxon>Caenogastropoda</taxon>
        <taxon>Architaenioglossa</taxon>
        <taxon>Ampullarioidea</taxon>
        <taxon>Ampullariidae</taxon>
        <taxon>Pomacea</taxon>
    </lineage>
</organism>
<dbReference type="PANTHER" id="PTHR24025:SF23">
    <property type="entry name" value="NEURAL-CADHERIN"/>
    <property type="match status" value="1"/>
</dbReference>
<keyword evidence="4 8" id="KW-0106">Calcium</keyword>